<accession>A0A7M7NFH5</accession>
<reference evidence="2" key="1">
    <citation type="submission" date="2015-02" db="EMBL/GenBank/DDBJ databases">
        <title>Genome sequencing for Strongylocentrotus purpuratus.</title>
        <authorList>
            <person name="Murali S."/>
            <person name="Liu Y."/>
            <person name="Vee V."/>
            <person name="English A."/>
            <person name="Wang M."/>
            <person name="Skinner E."/>
            <person name="Han Y."/>
            <person name="Muzny D.M."/>
            <person name="Worley K.C."/>
            <person name="Gibbs R.A."/>
        </authorList>
    </citation>
    <scope>NUCLEOTIDE SEQUENCE</scope>
</reference>
<proteinExistence type="predicted"/>
<dbReference type="KEGG" id="spu:115921731"/>
<organism evidence="1 2">
    <name type="scientific">Strongylocentrotus purpuratus</name>
    <name type="common">Purple sea urchin</name>
    <dbReference type="NCBI Taxonomy" id="7668"/>
    <lineage>
        <taxon>Eukaryota</taxon>
        <taxon>Metazoa</taxon>
        <taxon>Echinodermata</taxon>
        <taxon>Eleutherozoa</taxon>
        <taxon>Echinozoa</taxon>
        <taxon>Echinoidea</taxon>
        <taxon>Euechinoidea</taxon>
        <taxon>Echinacea</taxon>
        <taxon>Camarodonta</taxon>
        <taxon>Echinidea</taxon>
        <taxon>Strongylocentrotidae</taxon>
        <taxon>Strongylocentrotus</taxon>
    </lineage>
</organism>
<sequence length="120" mass="13561">MQATMKNKTNKQHFINMLSTKLWAKNCQTHHAAGDADLLIVQKAVESAATTDTVLIGDDTDLLILLIYHTNLESCDQFFQPEPKKNVKKPRVWNMKSVKQQLGPDVSQHIFVMHALLGCM</sequence>
<dbReference type="EnsemblMetazoa" id="XM_030979773">
    <property type="protein sequence ID" value="XP_030835633"/>
    <property type="gene ID" value="LOC115921731"/>
</dbReference>
<evidence type="ECO:0008006" key="3">
    <source>
        <dbReference type="Google" id="ProtNLM"/>
    </source>
</evidence>
<dbReference type="GeneID" id="115921731"/>
<dbReference type="OrthoDB" id="10059378at2759"/>
<keyword evidence="2" id="KW-1185">Reference proteome</keyword>
<evidence type="ECO:0000313" key="1">
    <source>
        <dbReference type="EnsemblMetazoa" id="XP_030835633"/>
    </source>
</evidence>
<dbReference type="RefSeq" id="XP_030835633.1">
    <property type="nucleotide sequence ID" value="XM_030979773.1"/>
</dbReference>
<dbReference type="InParanoid" id="A0A7M7NFH5"/>
<dbReference type="AlphaFoldDB" id="A0A7M7NFH5"/>
<reference evidence="1" key="2">
    <citation type="submission" date="2021-01" db="UniProtKB">
        <authorList>
            <consortium name="EnsemblMetazoa"/>
        </authorList>
    </citation>
    <scope>IDENTIFICATION</scope>
</reference>
<dbReference type="Proteomes" id="UP000007110">
    <property type="component" value="Unassembled WGS sequence"/>
</dbReference>
<evidence type="ECO:0000313" key="2">
    <source>
        <dbReference type="Proteomes" id="UP000007110"/>
    </source>
</evidence>
<protein>
    <recommendedName>
        <fullName evidence="3">5'-3' exonuclease alpha-helical arch N-terminal domain-containing protein</fullName>
    </recommendedName>
</protein>
<name>A0A7M7NFH5_STRPU</name>